<reference evidence="2" key="1">
    <citation type="submission" date="2022-10" db="EMBL/GenBank/DDBJ databases">
        <title>Tapping the CABI collections for fungal endophytes: first genome assemblies for Collariella, Neodidymelliopsis, Ascochyta clinopodiicola, Didymella pomorum, Didymosphaeria variabile, Neocosmospora piperis and Neocucurbitaria cava.</title>
        <authorList>
            <person name="Hill R."/>
        </authorList>
    </citation>
    <scope>NUCLEOTIDE SEQUENCE</scope>
    <source>
        <strain evidence="2">IMI 356814</strain>
    </source>
</reference>
<sequence>MQDWAIDKAPGGLILSETLQQTYVLDLAPLFRLESLRQLHLKDLSAFDREEGRGVAALRRVIPQRCNNIEELHLKHSLLHMEILGILVASPRSLKMLEYDVTLECIIQELDAQLALGTTKLSRALHPQKACLKSLYLSCDARAEDETRGVINLHGVLQDFIALEYLSCPLTSVVDTRLGASATFIDSLPPSLLTYKTVIRKYTKDQDCLAALERVVASRQTHAHRLENIHIVIVSPAPWFTYNRVQLVESFSQTAINLVVEDEPDEDEYSDIWGMESTNSSRPSDEIDLYSDAD</sequence>
<proteinExistence type="predicted"/>
<evidence type="ECO:0000313" key="2">
    <source>
        <dbReference type="EMBL" id="KAJ4364001.1"/>
    </source>
</evidence>
<comment type="caution">
    <text evidence="2">The sequence shown here is derived from an EMBL/GenBank/DDBJ whole genome shotgun (WGS) entry which is preliminary data.</text>
</comment>
<protein>
    <submittedName>
        <fullName evidence="2">Uncharacterized protein</fullName>
    </submittedName>
</protein>
<dbReference type="Proteomes" id="UP001140560">
    <property type="component" value="Unassembled WGS sequence"/>
</dbReference>
<name>A0A9W8Y248_9PLEO</name>
<gene>
    <name evidence="2" type="ORF">N0V83_009456</name>
</gene>
<keyword evidence="3" id="KW-1185">Reference proteome</keyword>
<feature type="region of interest" description="Disordered" evidence="1">
    <location>
        <begin position="265"/>
        <end position="294"/>
    </location>
</feature>
<organism evidence="2 3">
    <name type="scientific">Neocucurbitaria cava</name>
    <dbReference type="NCBI Taxonomy" id="798079"/>
    <lineage>
        <taxon>Eukaryota</taxon>
        <taxon>Fungi</taxon>
        <taxon>Dikarya</taxon>
        <taxon>Ascomycota</taxon>
        <taxon>Pezizomycotina</taxon>
        <taxon>Dothideomycetes</taxon>
        <taxon>Pleosporomycetidae</taxon>
        <taxon>Pleosporales</taxon>
        <taxon>Pleosporineae</taxon>
        <taxon>Cucurbitariaceae</taxon>
        <taxon>Neocucurbitaria</taxon>
    </lineage>
</organism>
<dbReference type="OrthoDB" id="2520703at2759"/>
<dbReference type="EMBL" id="JAPEUY010000018">
    <property type="protein sequence ID" value="KAJ4364001.1"/>
    <property type="molecule type" value="Genomic_DNA"/>
</dbReference>
<evidence type="ECO:0000313" key="3">
    <source>
        <dbReference type="Proteomes" id="UP001140560"/>
    </source>
</evidence>
<evidence type="ECO:0000256" key="1">
    <source>
        <dbReference type="SAM" id="MobiDB-lite"/>
    </source>
</evidence>
<accession>A0A9W8Y248</accession>
<dbReference type="AlphaFoldDB" id="A0A9W8Y248"/>